<dbReference type="Proteomes" id="UP000694941">
    <property type="component" value="Unplaced"/>
</dbReference>
<protein>
    <submittedName>
        <fullName evidence="4">LisH domain-containing protein C1711.05-like</fullName>
    </submittedName>
</protein>
<keyword evidence="3" id="KW-1185">Reference proteome</keyword>
<feature type="chain" id="PRO_5047513851" evidence="2">
    <location>
        <begin position="21"/>
        <end position="421"/>
    </location>
</feature>
<keyword evidence="2" id="KW-0732">Signal</keyword>
<evidence type="ECO:0000313" key="3">
    <source>
        <dbReference type="Proteomes" id="UP000694941"/>
    </source>
</evidence>
<gene>
    <name evidence="4" type="primary">LOC106476887</name>
</gene>
<name>A0ABM1C2A9_LIMPO</name>
<feature type="region of interest" description="Disordered" evidence="1">
    <location>
        <begin position="49"/>
        <end position="68"/>
    </location>
</feature>
<feature type="compositionally biased region" description="Polar residues" evidence="1">
    <location>
        <begin position="187"/>
        <end position="204"/>
    </location>
</feature>
<reference evidence="4" key="1">
    <citation type="submission" date="2025-08" db="UniProtKB">
        <authorList>
            <consortium name="RefSeq"/>
        </authorList>
    </citation>
    <scope>IDENTIFICATION</scope>
    <source>
        <tissue evidence="4">Muscle</tissue>
    </source>
</reference>
<feature type="signal peptide" evidence="2">
    <location>
        <begin position="1"/>
        <end position="20"/>
    </location>
</feature>
<dbReference type="RefSeq" id="XP_013792957.1">
    <property type="nucleotide sequence ID" value="XM_013937503.1"/>
</dbReference>
<evidence type="ECO:0000313" key="4">
    <source>
        <dbReference type="RefSeq" id="XP_013792957.1"/>
    </source>
</evidence>
<evidence type="ECO:0000256" key="1">
    <source>
        <dbReference type="SAM" id="MobiDB-lite"/>
    </source>
</evidence>
<feature type="compositionally biased region" description="Low complexity" evidence="1">
    <location>
        <begin position="212"/>
        <end position="227"/>
    </location>
</feature>
<evidence type="ECO:0000256" key="2">
    <source>
        <dbReference type="SAM" id="SignalP"/>
    </source>
</evidence>
<feature type="region of interest" description="Disordered" evidence="1">
    <location>
        <begin position="81"/>
        <end position="119"/>
    </location>
</feature>
<accession>A0ABM1C2A9</accession>
<organism evidence="3 4">
    <name type="scientific">Limulus polyphemus</name>
    <name type="common">Atlantic horseshoe crab</name>
    <dbReference type="NCBI Taxonomy" id="6850"/>
    <lineage>
        <taxon>Eukaryota</taxon>
        <taxon>Metazoa</taxon>
        <taxon>Ecdysozoa</taxon>
        <taxon>Arthropoda</taxon>
        <taxon>Chelicerata</taxon>
        <taxon>Merostomata</taxon>
        <taxon>Xiphosura</taxon>
        <taxon>Limulidae</taxon>
        <taxon>Limulus</taxon>
    </lineage>
</organism>
<dbReference type="GeneID" id="106476887"/>
<feature type="region of interest" description="Disordered" evidence="1">
    <location>
        <begin position="146"/>
        <end position="265"/>
    </location>
</feature>
<proteinExistence type="predicted"/>
<sequence>MNVFISLSCLSLLFPCGQLASGTGANKTVYGTNPNHVEETTTGNKKVVSNTATENGGEGSDDPLSTSGVNRRTAILFKKKTVGSRRGGSHGSGLKRMGARTRRSTDKSDHMSSLTSTSSPVPAFLDSAAAVTNVFTMTAASLVPAVKDRPAKRRSRSASQTTEPVSPKQKPAAAPLTSLGAFPSSPLPQTDSFKIYRSTSQDQGSDTDHQSETSSDTSDSSSSSDSQSESESDVGEGGESQGGTTGDDDTSTLSEPRKGLGGCRRGISSQQIYNLSIDVKTVFKPSHKINTLLLNQKESLPKEQKHGIFSISCEFGKKYTGQTSHSLEMRCKAHKGHIRRGEFQISTLTCHQFETSHKILCDEVLFLHQPKTKMERDWLETIEIIKANDLLLNHDNGPSNISRIRQSLFAARTLDLYPVTF</sequence>